<dbReference type="PANTHER" id="PTHR42648">
    <property type="entry name" value="TRANSPOSASE, PUTATIVE-RELATED"/>
    <property type="match status" value="1"/>
</dbReference>
<feature type="non-terminal residue" evidence="2">
    <location>
        <position position="1"/>
    </location>
</feature>
<dbReference type="PANTHER" id="PTHR42648:SF20">
    <property type="entry name" value="RNA-DIRECTED DNA POLYMERASE"/>
    <property type="match status" value="1"/>
</dbReference>
<dbReference type="OrthoDB" id="1436801at2759"/>
<dbReference type="Proteomes" id="UP000257109">
    <property type="component" value="Unassembled WGS sequence"/>
</dbReference>
<dbReference type="InterPro" id="IPR036397">
    <property type="entry name" value="RNaseH_sf"/>
</dbReference>
<dbReference type="GO" id="GO:0015074">
    <property type="term" value="P:DNA integration"/>
    <property type="evidence" value="ECO:0007669"/>
    <property type="project" value="InterPro"/>
</dbReference>
<name>A0A371FPT4_MUCPR</name>
<keyword evidence="3" id="KW-1185">Reference proteome</keyword>
<evidence type="ECO:0000313" key="2">
    <source>
        <dbReference type="EMBL" id="RDX80316.1"/>
    </source>
</evidence>
<evidence type="ECO:0000313" key="3">
    <source>
        <dbReference type="Proteomes" id="UP000257109"/>
    </source>
</evidence>
<dbReference type="SUPFAM" id="SSF53098">
    <property type="entry name" value="Ribonuclease H-like"/>
    <property type="match status" value="1"/>
</dbReference>
<comment type="caution">
    <text evidence="2">The sequence shown here is derived from an EMBL/GenBank/DDBJ whole genome shotgun (WGS) entry which is preliminary data.</text>
</comment>
<sequence>MGDEYITNSLKGFCKKNDIVHEFTTPYTPQQNGIIERKNKILKDMMNVMIINSSMLVPHKKLNKTSYELWKGRPPNLNYLKVWGCLAKVGLLDFKRTNIGLITIDAVFIGYAQDSVAFRFMSLNNNYILES</sequence>
<dbReference type="Gene3D" id="3.30.420.10">
    <property type="entry name" value="Ribonuclease H-like superfamily/Ribonuclease H"/>
    <property type="match status" value="1"/>
</dbReference>
<feature type="domain" description="Integrase catalytic" evidence="1">
    <location>
        <begin position="1"/>
        <end position="46"/>
    </location>
</feature>
<dbReference type="InterPro" id="IPR001584">
    <property type="entry name" value="Integrase_cat-core"/>
</dbReference>
<dbReference type="AlphaFoldDB" id="A0A371FPT4"/>
<accession>A0A371FPT4</accession>
<protein>
    <recommendedName>
        <fullName evidence="1">Integrase catalytic domain-containing protein</fullName>
    </recommendedName>
</protein>
<organism evidence="2 3">
    <name type="scientific">Mucuna pruriens</name>
    <name type="common">Velvet bean</name>
    <name type="synonym">Dolichos pruriens</name>
    <dbReference type="NCBI Taxonomy" id="157652"/>
    <lineage>
        <taxon>Eukaryota</taxon>
        <taxon>Viridiplantae</taxon>
        <taxon>Streptophyta</taxon>
        <taxon>Embryophyta</taxon>
        <taxon>Tracheophyta</taxon>
        <taxon>Spermatophyta</taxon>
        <taxon>Magnoliopsida</taxon>
        <taxon>eudicotyledons</taxon>
        <taxon>Gunneridae</taxon>
        <taxon>Pentapetalae</taxon>
        <taxon>rosids</taxon>
        <taxon>fabids</taxon>
        <taxon>Fabales</taxon>
        <taxon>Fabaceae</taxon>
        <taxon>Papilionoideae</taxon>
        <taxon>50 kb inversion clade</taxon>
        <taxon>NPAAA clade</taxon>
        <taxon>indigoferoid/millettioid clade</taxon>
        <taxon>Phaseoleae</taxon>
        <taxon>Mucuna</taxon>
    </lineage>
</organism>
<dbReference type="PROSITE" id="PS50994">
    <property type="entry name" value="INTEGRASE"/>
    <property type="match status" value="1"/>
</dbReference>
<gene>
    <name evidence="2" type="ORF">CR513_39152</name>
</gene>
<dbReference type="InterPro" id="IPR039537">
    <property type="entry name" value="Retrotran_Ty1/copia-like"/>
</dbReference>
<dbReference type="GO" id="GO:0003676">
    <property type="term" value="F:nucleic acid binding"/>
    <property type="evidence" value="ECO:0007669"/>
    <property type="project" value="InterPro"/>
</dbReference>
<evidence type="ECO:0000259" key="1">
    <source>
        <dbReference type="PROSITE" id="PS50994"/>
    </source>
</evidence>
<dbReference type="EMBL" id="QJKJ01008261">
    <property type="protein sequence ID" value="RDX80316.1"/>
    <property type="molecule type" value="Genomic_DNA"/>
</dbReference>
<reference evidence="2" key="1">
    <citation type="submission" date="2018-05" db="EMBL/GenBank/DDBJ databases">
        <title>Draft genome of Mucuna pruriens seed.</title>
        <authorList>
            <person name="Nnadi N.E."/>
            <person name="Vos R."/>
            <person name="Hasami M.H."/>
            <person name="Devisetty U.K."/>
            <person name="Aguiy J.C."/>
        </authorList>
    </citation>
    <scope>NUCLEOTIDE SEQUENCE [LARGE SCALE GENOMIC DNA]</scope>
    <source>
        <strain evidence="2">JCA_2017</strain>
    </source>
</reference>
<proteinExistence type="predicted"/>
<dbReference type="STRING" id="157652.A0A371FPT4"/>
<dbReference type="InterPro" id="IPR012337">
    <property type="entry name" value="RNaseH-like_sf"/>
</dbReference>